<dbReference type="Proteomes" id="UP000177998">
    <property type="component" value="Unassembled WGS sequence"/>
</dbReference>
<organism evidence="7 8">
    <name type="scientific">Candidatus Kuenenbacteria bacterium RIFCSPLOWO2_02_FULL_42_16</name>
    <dbReference type="NCBI Taxonomy" id="1798564"/>
    <lineage>
        <taxon>Bacteria</taxon>
        <taxon>Candidatus Kueneniibacteriota</taxon>
    </lineage>
</organism>
<sequence length="63" mass="7219">MGKKRKTIQAIAKRFKVTKNGKVIKPKDNRNHFNAKSSGAKKRSRKRDLTLAETDAKVIRQII</sequence>
<keyword evidence="3 5" id="KW-0687">Ribonucleoprotein</keyword>
<dbReference type="Pfam" id="PF01632">
    <property type="entry name" value="Ribosomal_L35p"/>
    <property type="match status" value="1"/>
</dbReference>
<evidence type="ECO:0000313" key="7">
    <source>
        <dbReference type="EMBL" id="OGG90989.1"/>
    </source>
</evidence>
<proteinExistence type="inferred from homology"/>
<reference evidence="7 8" key="1">
    <citation type="journal article" date="2016" name="Nat. Commun.">
        <title>Thousands of microbial genomes shed light on interconnected biogeochemical processes in an aquifer system.</title>
        <authorList>
            <person name="Anantharaman K."/>
            <person name="Brown C.T."/>
            <person name="Hug L.A."/>
            <person name="Sharon I."/>
            <person name="Castelle C.J."/>
            <person name="Probst A.J."/>
            <person name="Thomas B.C."/>
            <person name="Singh A."/>
            <person name="Wilkins M.J."/>
            <person name="Karaoz U."/>
            <person name="Brodie E.L."/>
            <person name="Williams K.H."/>
            <person name="Hubbard S.S."/>
            <person name="Banfield J.F."/>
        </authorList>
    </citation>
    <scope>NUCLEOTIDE SEQUENCE [LARGE SCALE GENOMIC DNA]</scope>
</reference>
<evidence type="ECO:0000256" key="4">
    <source>
        <dbReference type="ARBA" id="ARBA00035486"/>
    </source>
</evidence>
<comment type="similarity">
    <text evidence="1 5">Belongs to the bacterial ribosomal protein bL35 family.</text>
</comment>
<keyword evidence="2 5" id="KW-0689">Ribosomal protein</keyword>
<dbReference type="PROSITE" id="PS00936">
    <property type="entry name" value="RIBOSOMAL_L35"/>
    <property type="match status" value="1"/>
</dbReference>
<dbReference type="GO" id="GO:0003735">
    <property type="term" value="F:structural constituent of ribosome"/>
    <property type="evidence" value="ECO:0007669"/>
    <property type="project" value="InterPro"/>
</dbReference>
<evidence type="ECO:0000256" key="6">
    <source>
        <dbReference type="SAM" id="MobiDB-lite"/>
    </source>
</evidence>
<dbReference type="GO" id="GO:0006412">
    <property type="term" value="P:translation"/>
    <property type="evidence" value="ECO:0007669"/>
    <property type="project" value="InterPro"/>
</dbReference>
<dbReference type="SUPFAM" id="SSF143034">
    <property type="entry name" value="L35p-like"/>
    <property type="match status" value="1"/>
</dbReference>
<comment type="caution">
    <text evidence="7">The sequence shown here is derived from an EMBL/GenBank/DDBJ whole genome shotgun (WGS) entry which is preliminary data.</text>
</comment>
<name>A0A1F6FYR1_9BACT</name>
<gene>
    <name evidence="7" type="ORF">A3H55_01085</name>
</gene>
<evidence type="ECO:0000256" key="5">
    <source>
        <dbReference type="RuleBase" id="RU000568"/>
    </source>
</evidence>
<accession>A0A1F6FYR1</accession>
<dbReference type="InterPro" id="IPR037229">
    <property type="entry name" value="Ribosomal_bL35_sf"/>
</dbReference>
<dbReference type="STRING" id="1798564.A3H55_01085"/>
<evidence type="ECO:0000256" key="2">
    <source>
        <dbReference type="ARBA" id="ARBA00022980"/>
    </source>
</evidence>
<dbReference type="PRINTS" id="PR00064">
    <property type="entry name" value="RIBOSOMALL35"/>
</dbReference>
<dbReference type="AlphaFoldDB" id="A0A1F6FYR1"/>
<dbReference type="InterPro" id="IPR021137">
    <property type="entry name" value="Ribosomal_bL35-like"/>
</dbReference>
<feature type="region of interest" description="Disordered" evidence="6">
    <location>
        <begin position="24"/>
        <end position="48"/>
    </location>
</feature>
<dbReference type="InterPro" id="IPR001706">
    <property type="entry name" value="Ribosomal_bL35"/>
</dbReference>
<evidence type="ECO:0000256" key="3">
    <source>
        <dbReference type="ARBA" id="ARBA00023274"/>
    </source>
</evidence>
<evidence type="ECO:0000256" key="1">
    <source>
        <dbReference type="ARBA" id="ARBA00006598"/>
    </source>
</evidence>
<dbReference type="GO" id="GO:1990904">
    <property type="term" value="C:ribonucleoprotein complex"/>
    <property type="evidence" value="ECO:0007669"/>
    <property type="project" value="UniProtKB-KW"/>
</dbReference>
<dbReference type="EMBL" id="MFMZ01000024">
    <property type="protein sequence ID" value="OGG90989.1"/>
    <property type="molecule type" value="Genomic_DNA"/>
</dbReference>
<protein>
    <recommendedName>
        <fullName evidence="4 5">50S ribosomal protein L35</fullName>
    </recommendedName>
</protein>
<dbReference type="InterPro" id="IPR018265">
    <property type="entry name" value="Ribosomal_bL35_CS"/>
</dbReference>
<evidence type="ECO:0000313" key="8">
    <source>
        <dbReference type="Proteomes" id="UP000177998"/>
    </source>
</evidence>
<dbReference type="GO" id="GO:0005840">
    <property type="term" value="C:ribosome"/>
    <property type="evidence" value="ECO:0007669"/>
    <property type="project" value="UniProtKB-KW"/>
</dbReference>
<dbReference type="Gene3D" id="4.10.410.60">
    <property type="match status" value="1"/>
</dbReference>